<gene>
    <name evidence="1" type="ORF">B0H50_1176</name>
</gene>
<protein>
    <submittedName>
        <fullName evidence="1">Uncharacterized protein</fullName>
    </submittedName>
</protein>
<organism evidence="1 2">
    <name type="scientific">Hallerella porci</name>
    <dbReference type="NCBI Taxonomy" id="1945871"/>
    <lineage>
        <taxon>Bacteria</taxon>
        <taxon>Pseudomonadati</taxon>
        <taxon>Fibrobacterota</taxon>
        <taxon>Fibrobacteria</taxon>
        <taxon>Fibrobacterales</taxon>
        <taxon>Fibrobacteraceae</taxon>
        <taxon>Hallerella</taxon>
    </lineage>
</organism>
<reference evidence="1 2" key="1">
    <citation type="submission" date="2018-05" db="EMBL/GenBank/DDBJ databases">
        <title>Animal gut microbial communities from fecal samples from Wisconsin, USA.</title>
        <authorList>
            <person name="Neumann A."/>
        </authorList>
    </citation>
    <scope>NUCLEOTIDE SEQUENCE [LARGE SCALE GENOMIC DNA]</scope>
    <source>
        <strain evidence="1 2">UWS4</strain>
    </source>
</reference>
<keyword evidence="2" id="KW-1185">Reference proteome</keyword>
<name>A0ABX5LKD7_9BACT</name>
<comment type="caution">
    <text evidence="1">The sequence shown here is derived from an EMBL/GenBank/DDBJ whole genome shotgun (WGS) entry which is preliminary data.</text>
</comment>
<dbReference type="EMBL" id="QGHD01000017">
    <property type="protein sequence ID" value="PWK96038.1"/>
    <property type="molecule type" value="Genomic_DNA"/>
</dbReference>
<dbReference type="RefSeq" id="WP_106198306.1">
    <property type="nucleotide sequence ID" value="NZ_JAXEIU010000040.1"/>
</dbReference>
<sequence>MISEQLKNFIKKQKSRIVVYPNDLFEQRVQEEMIRADEYKSFFVYVELDFAAIRKNLFKDQEEKFWDAFFKSLASKGRGSDVLGLLEKNSGFGLIMLDSKMEGWTRLLGRIREFGKNSVNEMDKPLSTIKAFVYPAYIEQEAGAFPLEKSAK</sequence>
<accession>A0ABX5LKD7</accession>
<evidence type="ECO:0000313" key="1">
    <source>
        <dbReference type="EMBL" id="PWK96038.1"/>
    </source>
</evidence>
<evidence type="ECO:0000313" key="2">
    <source>
        <dbReference type="Proteomes" id="UP000245523"/>
    </source>
</evidence>
<proteinExistence type="predicted"/>
<dbReference type="Proteomes" id="UP000245523">
    <property type="component" value="Unassembled WGS sequence"/>
</dbReference>